<evidence type="ECO:0000256" key="5">
    <source>
        <dbReference type="ARBA" id="ARBA00048204"/>
    </source>
</evidence>
<keyword evidence="1 6" id="KW-0378">Hydrolase</keyword>
<keyword evidence="8" id="KW-1185">Reference proteome</keyword>
<dbReference type="OMA" id="FSFWSEE"/>
<dbReference type="Proteomes" id="UP000008237">
    <property type="component" value="Unassembled WGS sequence"/>
</dbReference>
<sequence>MVLSPRESGKLIASLAQDVFIEDEKVKGLALEIVKAIADSSLSLNNFLQCEFHPKHDDPLAVDWIFILDTLNFSFWTQTGAKKWTVNGQTGYFALCAAVKRAIEEGKPILDPAYYSKITLSDVESIFRGDDEVNIPLVNERLQVLHEAGKVLLSKYQGTFKTCIESCKGSAAKLLNLIVSEFKAYRDEAVYEGQRVSFYKRAQILIGDIWSCFKGCGIGEFHDINSITMFADYRIPQVFLYFKAFRYSDSLLKKLRSDELLENGSREEAEIRGCSIELVERLYAEVRRMIEDPKSPVKSPEALNTAKHVNAVLIDQFLWDYRRKHAAGIDDQVVPFHKTRCIYY</sequence>
<dbReference type="GO" id="GO:0006400">
    <property type="term" value="P:tRNA modification"/>
    <property type="evidence" value="ECO:0007669"/>
    <property type="project" value="TreeGrafter"/>
</dbReference>
<evidence type="ECO:0000313" key="7">
    <source>
        <dbReference type="EMBL" id="EFN87429.1"/>
    </source>
</evidence>
<dbReference type="STRING" id="610380.E2BA20"/>
<dbReference type="KEGG" id="hst:105180523"/>
<dbReference type="Pfam" id="PF10343">
    <property type="entry name" value="Q_salvage"/>
    <property type="match status" value="1"/>
</dbReference>
<dbReference type="FunCoup" id="E2BA20">
    <property type="interactions" value="688"/>
</dbReference>
<gene>
    <name evidence="7" type="ORF">EAI_00365</name>
</gene>
<dbReference type="InterPro" id="IPR019438">
    <property type="entry name" value="Q_salvage"/>
</dbReference>
<evidence type="ECO:0000256" key="1">
    <source>
        <dbReference type="ARBA" id="ARBA00022801"/>
    </source>
</evidence>
<evidence type="ECO:0000256" key="6">
    <source>
        <dbReference type="RuleBase" id="RU365002"/>
    </source>
</evidence>
<comment type="similarity">
    <text evidence="2 6">Belongs to the QNG1 protein family.</text>
</comment>
<dbReference type="EC" id="3.2.2.-" evidence="6"/>
<dbReference type="PANTHER" id="PTHR21314:SF0">
    <property type="entry name" value="QUEUOSINE 5'-PHOSPHATE N-GLYCOSYLASE_HYDROLASE"/>
    <property type="match status" value="1"/>
</dbReference>
<evidence type="ECO:0000256" key="3">
    <source>
        <dbReference type="ARBA" id="ARBA00035306"/>
    </source>
</evidence>
<dbReference type="PhylomeDB" id="E2BA20"/>
<dbReference type="EMBL" id="GL446664">
    <property type="protein sequence ID" value="EFN87429.1"/>
    <property type="molecule type" value="Genomic_DNA"/>
</dbReference>
<protein>
    <recommendedName>
        <fullName evidence="3 6">Queuosine 5'-phosphate N-glycosylase/hydrolase</fullName>
        <ecNumber evidence="6">3.2.2.-</ecNumber>
    </recommendedName>
    <alternativeName>
        <fullName evidence="4 6">Queuosine-nucleotide N-glycosylase/hydrolase</fullName>
    </alternativeName>
</protein>
<accession>E2BA20</accession>
<name>E2BA20_HARSA</name>
<dbReference type="InParanoid" id="E2BA20"/>
<proteinExistence type="inferred from homology"/>
<evidence type="ECO:0000256" key="4">
    <source>
        <dbReference type="ARBA" id="ARBA00035393"/>
    </source>
</evidence>
<dbReference type="OrthoDB" id="416777at2759"/>
<comment type="function">
    <text evidence="6">Catalyzes the hydrolysis of queuosine 5'-phosphate, releasing the nucleobase queuine (q). Is required for salvage of queuine from exogenous queuosine (Q) that is imported and then converted to queuosine 5'-phosphate intracellularly.</text>
</comment>
<comment type="catalytic activity">
    <reaction evidence="5 6">
        <text>queuosine 5'-phosphate + H2O = queuine + D-ribose 5-phosphate</text>
        <dbReference type="Rhea" id="RHEA:75387"/>
        <dbReference type="ChEBI" id="CHEBI:15377"/>
        <dbReference type="ChEBI" id="CHEBI:17433"/>
        <dbReference type="ChEBI" id="CHEBI:78346"/>
        <dbReference type="ChEBI" id="CHEBI:194371"/>
    </reaction>
    <physiologicalReaction direction="left-to-right" evidence="5 6">
        <dbReference type="Rhea" id="RHEA:75388"/>
    </physiologicalReaction>
</comment>
<dbReference type="GO" id="GO:0016787">
    <property type="term" value="F:hydrolase activity"/>
    <property type="evidence" value="ECO:0007669"/>
    <property type="project" value="UniProtKB-KW"/>
</dbReference>
<evidence type="ECO:0000256" key="2">
    <source>
        <dbReference type="ARBA" id="ARBA00035119"/>
    </source>
</evidence>
<dbReference type="AlphaFoldDB" id="E2BA20"/>
<reference evidence="7 8" key="1">
    <citation type="journal article" date="2010" name="Science">
        <title>Genomic comparison of the ants Camponotus floridanus and Harpegnathos saltator.</title>
        <authorList>
            <person name="Bonasio R."/>
            <person name="Zhang G."/>
            <person name="Ye C."/>
            <person name="Mutti N.S."/>
            <person name="Fang X."/>
            <person name="Qin N."/>
            <person name="Donahue G."/>
            <person name="Yang P."/>
            <person name="Li Q."/>
            <person name="Li C."/>
            <person name="Zhang P."/>
            <person name="Huang Z."/>
            <person name="Berger S.L."/>
            <person name="Reinberg D."/>
            <person name="Wang J."/>
            <person name="Liebig J."/>
        </authorList>
    </citation>
    <scope>NUCLEOTIDE SEQUENCE [LARGE SCALE GENOMIC DNA]</scope>
    <source>
        <strain evidence="7 8">R22 G/1</strain>
    </source>
</reference>
<evidence type="ECO:0000313" key="8">
    <source>
        <dbReference type="Proteomes" id="UP000008237"/>
    </source>
</evidence>
<organism evidence="8">
    <name type="scientific">Harpegnathos saltator</name>
    <name type="common">Jerdon's jumping ant</name>
    <dbReference type="NCBI Taxonomy" id="610380"/>
    <lineage>
        <taxon>Eukaryota</taxon>
        <taxon>Metazoa</taxon>
        <taxon>Ecdysozoa</taxon>
        <taxon>Arthropoda</taxon>
        <taxon>Hexapoda</taxon>
        <taxon>Insecta</taxon>
        <taxon>Pterygota</taxon>
        <taxon>Neoptera</taxon>
        <taxon>Endopterygota</taxon>
        <taxon>Hymenoptera</taxon>
        <taxon>Apocrita</taxon>
        <taxon>Aculeata</taxon>
        <taxon>Formicoidea</taxon>
        <taxon>Formicidae</taxon>
        <taxon>Ponerinae</taxon>
        <taxon>Ponerini</taxon>
        <taxon>Harpegnathos</taxon>
    </lineage>
</organism>
<dbReference type="PANTHER" id="PTHR21314">
    <property type="entry name" value="QUEUOSINE 5'-PHOSPHATE N-GLYCOSYLASE_HYDROLASE-RELATED"/>
    <property type="match status" value="1"/>
</dbReference>